<evidence type="ECO:0000313" key="1">
    <source>
        <dbReference type="EMBL" id="EDW36523.1"/>
    </source>
</evidence>
<keyword evidence="2" id="KW-1185">Reference proteome</keyword>
<dbReference type="EMBL" id="CH479230">
    <property type="protein sequence ID" value="EDW36523.1"/>
    <property type="molecule type" value="Genomic_DNA"/>
</dbReference>
<gene>
    <name evidence="1" type="primary">Dper\GL18385</name>
    <name evidence="1" type="ORF">Dper_GL18385</name>
</gene>
<accession>B4H9N9</accession>
<dbReference type="OMA" id="VDHRGME"/>
<dbReference type="AlphaFoldDB" id="B4H9N9"/>
<dbReference type="Proteomes" id="UP000008744">
    <property type="component" value="Unassembled WGS sequence"/>
</dbReference>
<dbReference type="Gene3D" id="3.40.50.300">
    <property type="entry name" value="P-loop containing nucleotide triphosphate hydrolases"/>
    <property type="match status" value="1"/>
</dbReference>
<dbReference type="OrthoDB" id="336321at2759"/>
<organism evidence="2">
    <name type="scientific">Drosophila persimilis</name>
    <name type="common">Fruit fly</name>
    <dbReference type="NCBI Taxonomy" id="7234"/>
    <lineage>
        <taxon>Eukaryota</taxon>
        <taxon>Metazoa</taxon>
        <taxon>Ecdysozoa</taxon>
        <taxon>Arthropoda</taxon>
        <taxon>Hexapoda</taxon>
        <taxon>Insecta</taxon>
        <taxon>Pterygota</taxon>
        <taxon>Neoptera</taxon>
        <taxon>Endopterygota</taxon>
        <taxon>Diptera</taxon>
        <taxon>Brachycera</taxon>
        <taxon>Muscomorpha</taxon>
        <taxon>Ephydroidea</taxon>
        <taxon>Drosophilidae</taxon>
        <taxon>Drosophila</taxon>
        <taxon>Sophophora</taxon>
    </lineage>
</organism>
<protein>
    <submittedName>
        <fullName evidence="1">GL18385</fullName>
    </submittedName>
</protein>
<dbReference type="HOGENOM" id="CLU_2160982_0_0_1"/>
<proteinExistence type="predicted"/>
<reference evidence="1 2" key="1">
    <citation type="journal article" date="2007" name="Nature">
        <title>Evolution of genes and genomes on the Drosophila phylogeny.</title>
        <authorList>
            <consortium name="Drosophila 12 Genomes Consortium"/>
            <person name="Clark A.G."/>
            <person name="Eisen M.B."/>
            <person name="Smith D.R."/>
            <person name="Bergman C.M."/>
            <person name="Oliver B."/>
            <person name="Markow T.A."/>
            <person name="Kaufman T.C."/>
            <person name="Kellis M."/>
            <person name="Gelbart W."/>
            <person name="Iyer V.N."/>
            <person name="Pollard D.A."/>
            <person name="Sackton T.B."/>
            <person name="Larracuente A.M."/>
            <person name="Singh N.D."/>
            <person name="Abad J.P."/>
            <person name="Abt D.N."/>
            <person name="Adryan B."/>
            <person name="Aguade M."/>
            <person name="Akashi H."/>
            <person name="Anderson W.W."/>
            <person name="Aquadro C.F."/>
            <person name="Ardell D.H."/>
            <person name="Arguello R."/>
            <person name="Artieri C.G."/>
            <person name="Barbash D.A."/>
            <person name="Barker D."/>
            <person name="Barsanti P."/>
            <person name="Batterham P."/>
            <person name="Batzoglou S."/>
            <person name="Begun D."/>
            <person name="Bhutkar A."/>
            <person name="Blanco E."/>
            <person name="Bosak S.A."/>
            <person name="Bradley R.K."/>
            <person name="Brand A.D."/>
            <person name="Brent M.R."/>
            <person name="Brooks A.N."/>
            <person name="Brown R.H."/>
            <person name="Butlin R.K."/>
            <person name="Caggese C."/>
            <person name="Calvi B.R."/>
            <person name="Bernardo de Carvalho A."/>
            <person name="Caspi A."/>
            <person name="Castrezana S."/>
            <person name="Celniker S.E."/>
            <person name="Chang J.L."/>
            <person name="Chapple C."/>
            <person name="Chatterji S."/>
            <person name="Chinwalla A."/>
            <person name="Civetta A."/>
            <person name="Clifton S.W."/>
            <person name="Comeron J.M."/>
            <person name="Costello J.C."/>
            <person name="Coyne J.A."/>
            <person name="Daub J."/>
            <person name="David R.G."/>
            <person name="Delcher A.L."/>
            <person name="Delehaunty K."/>
            <person name="Do C.B."/>
            <person name="Ebling H."/>
            <person name="Edwards K."/>
            <person name="Eickbush T."/>
            <person name="Evans J.D."/>
            <person name="Filipski A."/>
            <person name="Findeiss S."/>
            <person name="Freyhult E."/>
            <person name="Fulton L."/>
            <person name="Fulton R."/>
            <person name="Garcia A.C."/>
            <person name="Gardiner A."/>
            <person name="Garfield D.A."/>
            <person name="Garvin B.E."/>
            <person name="Gibson G."/>
            <person name="Gilbert D."/>
            <person name="Gnerre S."/>
            <person name="Godfrey J."/>
            <person name="Good R."/>
            <person name="Gotea V."/>
            <person name="Gravely B."/>
            <person name="Greenberg A.J."/>
            <person name="Griffiths-Jones S."/>
            <person name="Gross S."/>
            <person name="Guigo R."/>
            <person name="Gustafson E.A."/>
            <person name="Haerty W."/>
            <person name="Hahn M.W."/>
            <person name="Halligan D.L."/>
            <person name="Halpern A.L."/>
            <person name="Halter G.M."/>
            <person name="Han M.V."/>
            <person name="Heger A."/>
            <person name="Hillier L."/>
            <person name="Hinrichs A.S."/>
            <person name="Holmes I."/>
            <person name="Hoskins R.A."/>
            <person name="Hubisz M.J."/>
            <person name="Hultmark D."/>
            <person name="Huntley M.A."/>
            <person name="Jaffe D.B."/>
            <person name="Jagadeeshan S."/>
            <person name="Jeck W.R."/>
            <person name="Johnson J."/>
            <person name="Jones C.D."/>
            <person name="Jordan W.C."/>
            <person name="Karpen G.H."/>
            <person name="Kataoka E."/>
            <person name="Keightley P.D."/>
            <person name="Kheradpour P."/>
            <person name="Kirkness E.F."/>
            <person name="Koerich L.B."/>
            <person name="Kristiansen K."/>
            <person name="Kudrna D."/>
            <person name="Kulathinal R.J."/>
            <person name="Kumar S."/>
            <person name="Kwok R."/>
            <person name="Lander E."/>
            <person name="Langley C.H."/>
            <person name="Lapoint R."/>
            <person name="Lazzaro B.P."/>
            <person name="Lee S.J."/>
            <person name="Levesque L."/>
            <person name="Li R."/>
            <person name="Lin C.F."/>
            <person name="Lin M.F."/>
            <person name="Lindblad-Toh K."/>
            <person name="Llopart A."/>
            <person name="Long M."/>
            <person name="Low L."/>
            <person name="Lozovsky E."/>
            <person name="Lu J."/>
            <person name="Luo M."/>
            <person name="Machado C.A."/>
            <person name="Makalowski W."/>
            <person name="Marzo M."/>
            <person name="Matsuda M."/>
            <person name="Matzkin L."/>
            <person name="McAllister B."/>
            <person name="McBride C.S."/>
            <person name="McKernan B."/>
            <person name="McKernan K."/>
            <person name="Mendez-Lago M."/>
            <person name="Minx P."/>
            <person name="Mollenhauer M.U."/>
            <person name="Montooth K."/>
            <person name="Mount S.M."/>
            <person name="Mu X."/>
            <person name="Myers E."/>
            <person name="Negre B."/>
            <person name="Newfeld S."/>
            <person name="Nielsen R."/>
            <person name="Noor M.A."/>
            <person name="O'Grady P."/>
            <person name="Pachter L."/>
            <person name="Papaceit M."/>
            <person name="Parisi M.J."/>
            <person name="Parisi M."/>
            <person name="Parts L."/>
            <person name="Pedersen J.S."/>
            <person name="Pesole G."/>
            <person name="Phillippy A.M."/>
            <person name="Ponting C.P."/>
            <person name="Pop M."/>
            <person name="Porcelli D."/>
            <person name="Powell J.R."/>
            <person name="Prohaska S."/>
            <person name="Pruitt K."/>
            <person name="Puig M."/>
            <person name="Quesneville H."/>
            <person name="Ram K.R."/>
            <person name="Rand D."/>
            <person name="Rasmussen M.D."/>
            <person name="Reed L.K."/>
            <person name="Reenan R."/>
            <person name="Reily A."/>
            <person name="Remington K.A."/>
            <person name="Rieger T.T."/>
            <person name="Ritchie M.G."/>
            <person name="Robin C."/>
            <person name="Rogers Y.H."/>
            <person name="Rohde C."/>
            <person name="Rozas J."/>
            <person name="Rubenfield M.J."/>
            <person name="Ruiz A."/>
            <person name="Russo S."/>
            <person name="Salzberg S.L."/>
            <person name="Sanchez-Gracia A."/>
            <person name="Saranga D.J."/>
            <person name="Sato H."/>
            <person name="Schaeffer S.W."/>
            <person name="Schatz M.C."/>
            <person name="Schlenke T."/>
            <person name="Schwartz R."/>
            <person name="Segarra C."/>
            <person name="Singh R.S."/>
            <person name="Sirot L."/>
            <person name="Sirota M."/>
            <person name="Sisneros N.B."/>
            <person name="Smith C.D."/>
            <person name="Smith T.F."/>
            <person name="Spieth J."/>
            <person name="Stage D.E."/>
            <person name="Stark A."/>
            <person name="Stephan W."/>
            <person name="Strausberg R.L."/>
            <person name="Strempel S."/>
            <person name="Sturgill D."/>
            <person name="Sutton G."/>
            <person name="Sutton G.G."/>
            <person name="Tao W."/>
            <person name="Teichmann S."/>
            <person name="Tobari Y.N."/>
            <person name="Tomimura Y."/>
            <person name="Tsolas J.M."/>
            <person name="Valente V.L."/>
            <person name="Venter E."/>
            <person name="Venter J.C."/>
            <person name="Vicario S."/>
            <person name="Vieira F.G."/>
            <person name="Vilella A.J."/>
            <person name="Villasante A."/>
            <person name="Walenz B."/>
            <person name="Wang J."/>
            <person name="Wasserman M."/>
            <person name="Watts T."/>
            <person name="Wilson D."/>
            <person name="Wilson R.K."/>
            <person name="Wing R.A."/>
            <person name="Wolfner M.F."/>
            <person name="Wong A."/>
            <person name="Wong G.K."/>
            <person name="Wu C.I."/>
            <person name="Wu G."/>
            <person name="Yamamoto D."/>
            <person name="Yang H.P."/>
            <person name="Yang S.P."/>
            <person name="Yorke J.A."/>
            <person name="Yoshida K."/>
            <person name="Zdobnov E."/>
            <person name="Zhang P."/>
            <person name="Zhang Y."/>
            <person name="Zimin A.V."/>
            <person name="Baldwin J."/>
            <person name="Abdouelleil A."/>
            <person name="Abdulkadir J."/>
            <person name="Abebe A."/>
            <person name="Abera B."/>
            <person name="Abreu J."/>
            <person name="Acer S.C."/>
            <person name="Aftuck L."/>
            <person name="Alexander A."/>
            <person name="An P."/>
            <person name="Anderson E."/>
            <person name="Anderson S."/>
            <person name="Arachi H."/>
            <person name="Azer M."/>
            <person name="Bachantsang P."/>
            <person name="Barry A."/>
            <person name="Bayul T."/>
            <person name="Berlin A."/>
            <person name="Bessette D."/>
            <person name="Bloom T."/>
            <person name="Blye J."/>
            <person name="Boguslavskiy L."/>
            <person name="Bonnet C."/>
            <person name="Boukhgalter B."/>
            <person name="Bourzgui I."/>
            <person name="Brown A."/>
            <person name="Cahill P."/>
            <person name="Channer S."/>
            <person name="Cheshatsang Y."/>
            <person name="Chuda L."/>
            <person name="Citroen M."/>
            <person name="Collymore A."/>
            <person name="Cooke P."/>
            <person name="Costello M."/>
            <person name="D'Aco K."/>
            <person name="Daza R."/>
            <person name="De Haan G."/>
            <person name="DeGray S."/>
            <person name="DeMaso C."/>
            <person name="Dhargay N."/>
            <person name="Dooley K."/>
            <person name="Dooley E."/>
            <person name="Doricent M."/>
            <person name="Dorje P."/>
            <person name="Dorjee K."/>
            <person name="Dupes A."/>
            <person name="Elong R."/>
            <person name="Falk J."/>
            <person name="Farina A."/>
            <person name="Faro S."/>
            <person name="Ferguson D."/>
            <person name="Fisher S."/>
            <person name="Foley C.D."/>
            <person name="Franke A."/>
            <person name="Friedrich D."/>
            <person name="Gadbois L."/>
            <person name="Gearin G."/>
            <person name="Gearin C.R."/>
            <person name="Giannoukos G."/>
            <person name="Goode T."/>
            <person name="Graham J."/>
            <person name="Grandbois E."/>
            <person name="Grewal S."/>
            <person name="Gyaltsen K."/>
            <person name="Hafez N."/>
            <person name="Hagos B."/>
            <person name="Hall J."/>
            <person name="Henson C."/>
            <person name="Hollinger A."/>
            <person name="Honan T."/>
            <person name="Huard M.D."/>
            <person name="Hughes L."/>
            <person name="Hurhula B."/>
            <person name="Husby M.E."/>
            <person name="Kamat A."/>
            <person name="Kanga B."/>
            <person name="Kashin S."/>
            <person name="Khazanovich D."/>
            <person name="Kisner P."/>
            <person name="Lance K."/>
            <person name="Lara M."/>
            <person name="Lee W."/>
            <person name="Lennon N."/>
            <person name="Letendre F."/>
            <person name="LeVine R."/>
            <person name="Lipovsky A."/>
            <person name="Liu X."/>
            <person name="Liu J."/>
            <person name="Liu S."/>
            <person name="Lokyitsang T."/>
            <person name="Lokyitsang Y."/>
            <person name="Lubonja R."/>
            <person name="Lui A."/>
            <person name="MacDonald P."/>
            <person name="Magnisalis V."/>
            <person name="Maru K."/>
            <person name="Matthews C."/>
            <person name="McCusker W."/>
            <person name="McDonough S."/>
            <person name="Mehta T."/>
            <person name="Meldrim J."/>
            <person name="Meneus L."/>
            <person name="Mihai O."/>
            <person name="Mihalev A."/>
            <person name="Mihova T."/>
            <person name="Mittelman R."/>
            <person name="Mlenga V."/>
            <person name="Montmayeur A."/>
            <person name="Mulrain L."/>
            <person name="Navidi A."/>
            <person name="Naylor J."/>
            <person name="Negash T."/>
            <person name="Nguyen T."/>
            <person name="Nguyen N."/>
            <person name="Nicol R."/>
            <person name="Norbu C."/>
            <person name="Norbu N."/>
            <person name="Novod N."/>
            <person name="O'Neill B."/>
            <person name="Osman S."/>
            <person name="Markiewicz E."/>
            <person name="Oyono O.L."/>
            <person name="Patti C."/>
            <person name="Phunkhang P."/>
            <person name="Pierre F."/>
            <person name="Priest M."/>
            <person name="Raghuraman S."/>
            <person name="Rege F."/>
            <person name="Reyes R."/>
            <person name="Rise C."/>
            <person name="Rogov P."/>
            <person name="Ross K."/>
            <person name="Ryan E."/>
            <person name="Settipalli S."/>
            <person name="Shea T."/>
            <person name="Sherpa N."/>
            <person name="Shi L."/>
            <person name="Shih D."/>
            <person name="Sparrow T."/>
            <person name="Spaulding J."/>
            <person name="Stalker J."/>
            <person name="Stange-Thomann N."/>
            <person name="Stavropoulos S."/>
            <person name="Stone C."/>
            <person name="Strader C."/>
            <person name="Tesfaye S."/>
            <person name="Thomson T."/>
            <person name="Thoulutsang Y."/>
            <person name="Thoulutsang D."/>
            <person name="Topham K."/>
            <person name="Topping I."/>
            <person name="Tsamla T."/>
            <person name="Vassiliev H."/>
            <person name="Vo A."/>
            <person name="Wangchuk T."/>
            <person name="Wangdi T."/>
            <person name="Weiand M."/>
            <person name="Wilkinson J."/>
            <person name="Wilson A."/>
            <person name="Yadav S."/>
            <person name="Young G."/>
            <person name="Yu Q."/>
            <person name="Zembek L."/>
            <person name="Zhong D."/>
            <person name="Zimmer A."/>
            <person name="Zwirko Z."/>
            <person name="Jaffe D.B."/>
            <person name="Alvarez P."/>
            <person name="Brockman W."/>
            <person name="Butler J."/>
            <person name="Chin C."/>
            <person name="Gnerre S."/>
            <person name="Grabherr M."/>
            <person name="Kleber M."/>
            <person name="Mauceli E."/>
            <person name="MacCallum I."/>
        </authorList>
    </citation>
    <scope>NUCLEOTIDE SEQUENCE [LARGE SCALE GENOMIC DNA]</scope>
    <source>
        <strain evidence="2">MSH-3 / Tucson 14011-0111.49</strain>
    </source>
</reference>
<dbReference type="InterPro" id="IPR027417">
    <property type="entry name" value="P-loop_NTPase"/>
</dbReference>
<dbReference type="PhylomeDB" id="B4H9N9"/>
<sequence>MLLERNVDQETSEKAMADIQVVEVLTSEELIEVLKAFEQQMTDGVQAALKTKVVMVDSLAACFVDHRGMEMRRTRDSLLTEVACRVKSEEEVSCEGRGFCHRQHIVLSGFR</sequence>
<name>B4H9N9_DROPE</name>
<dbReference type="STRING" id="7234.B4H9N9"/>
<evidence type="ECO:0000313" key="2">
    <source>
        <dbReference type="Proteomes" id="UP000008744"/>
    </source>
</evidence>